<accession>A0A0F9SC75</accession>
<name>A0A0F9SC75_9ZZZZ</name>
<sequence length="250" mass="25773">MGYDLKRSHFSLVLEKVVQAGQVITEEGVLLYAALDAATGTEVVLPSDESAGVIAGFAIRDNADHATTSEVESITVPASAPYQVQLRNNNLVASTPADGSTAQLSAILDDGTTQMTNANDSSGGANSVGVDDVTGLLDFDVARAGETIVVTYRYNLTVAESRLKFFQRNINNEASTLFGQVGVGMGHGEIFTDQFDATVEWSTSPTIASGAGGTLTVGGSGAVLDARVISVPNVNNPLLGVSFDIGGSVA</sequence>
<dbReference type="EMBL" id="LAZR01000548">
    <property type="protein sequence ID" value="KKN64639.1"/>
    <property type="molecule type" value="Genomic_DNA"/>
</dbReference>
<evidence type="ECO:0000313" key="1">
    <source>
        <dbReference type="EMBL" id="KKN64639.1"/>
    </source>
</evidence>
<gene>
    <name evidence="1" type="ORF">LCGC14_0489690</name>
</gene>
<dbReference type="AlphaFoldDB" id="A0A0F9SC75"/>
<protein>
    <submittedName>
        <fullName evidence="1">Uncharacterized protein</fullName>
    </submittedName>
</protein>
<comment type="caution">
    <text evidence="1">The sequence shown here is derived from an EMBL/GenBank/DDBJ whole genome shotgun (WGS) entry which is preliminary data.</text>
</comment>
<organism evidence="1">
    <name type="scientific">marine sediment metagenome</name>
    <dbReference type="NCBI Taxonomy" id="412755"/>
    <lineage>
        <taxon>unclassified sequences</taxon>
        <taxon>metagenomes</taxon>
        <taxon>ecological metagenomes</taxon>
    </lineage>
</organism>
<proteinExistence type="predicted"/>
<reference evidence="1" key="1">
    <citation type="journal article" date="2015" name="Nature">
        <title>Complex archaea that bridge the gap between prokaryotes and eukaryotes.</title>
        <authorList>
            <person name="Spang A."/>
            <person name="Saw J.H."/>
            <person name="Jorgensen S.L."/>
            <person name="Zaremba-Niedzwiedzka K."/>
            <person name="Martijn J."/>
            <person name="Lind A.E."/>
            <person name="van Eijk R."/>
            <person name="Schleper C."/>
            <person name="Guy L."/>
            <person name="Ettema T.J."/>
        </authorList>
    </citation>
    <scope>NUCLEOTIDE SEQUENCE</scope>
</reference>